<dbReference type="PANTHER" id="PTHR42695">
    <property type="entry name" value="GLUTAMINE AMIDOTRANSFERASE YLR126C-RELATED"/>
    <property type="match status" value="1"/>
</dbReference>
<keyword evidence="3" id="KW-1185">Reference proteome</keyword>
<dbReference type="EMBL" id="JBEPML010000010">
    <property type="protein sequence ID" value="MET3792945.1"/>
    <property type="molecule type" value="Genomic_DNA"/>
</dbReference>
<sequence>MTRTALALRHVYFETLGTFEVELEEAGYTSRYVDVADEEVGAIDPIEPDLLVILGGPIGVYETQAYPFLATELDLIRRRLGAHLPTRGICLGAQLIATILGAKVSPTGVKEIGFAPVELTAAGADGPLRHLGGVPVLHWHGDAFDLPKGAELLATTAIANQAFSVGTDVLGIQFHPEADTSRDLEAWLIGHAAELAGAGIDPRQIRSDAREYGPALRDAGRAAFAEWLSQHGHPVRLA</sequence>
<dbReference type="PROSITE" id="PS51273">
    <property type="entry name" value="GATASE_TYPE_1"/>
    <property type="match status" value="1"/>
</dbReference>
<dbReference type="SUPFAM" id="SSF52317">
    <property type="entry name" value="Class I glutamine amidotransferase-like"/>
    <property type="match status" value="1"/>
</dbReference>
<organism evidence="2 3">
    <name type="scientific">Aquamicrobium terrae</name>
    <dbReference type="NCBI Taxonomy" id="1324945"/>
    <lineage>
        <taxon>Bacteria</taxon>
        <taxon>Pseudomonadati</taxon>
        <taxon>Pseudomonadota</taxon>
        <taxon>Alphaproteobacteria</taxon>
        <taxon>Hyphomicrobiales</taxon>
        <taxon>Phyllobacteriaceae</taxon>
        <taxon>Aquamicrobium</taxon>
    </lineage>
</organism>
<dbReference type="InterPro" id="IPR029062">
    <property type="entry name" value="Class_I_gatase-like"/>
</dbReference>
<evidence type="ECO:0000313" key="2">
    <source>
        <dbReference type="EMBL" id="MET3792945.1"/>
    </source>
</evidence>
<reference evidence="2 3" key="1">
    <citation type="submission" date="2024-06" db="EMBL/GenBank/DDBJ databases">
        <title>Genomic Encyclopedia of Type Strains, Phase IV (KMG-IV): sequencing the most valuable type-strain genomes for metagenomic binning, comparative biology and taxonomic classification.</title>
        <authorList>
            <person name="Goeker M."/>
        </authorList>
    </citation>
    <scope>NUCLEOTIDE SEQUENCE [LARGE SCALE GENOMIC DNA]</scope>
    <source>
        <strain evidence="2 3">DSM 27865</strain>
    </source>
</reference>
<keyword evidence="2" id="KW-0436">Ligase</keyword>
<dbReference type="Proteomes" id="UP001549076">
    <property type="component" value="Unassembled WGS sequence"/>
</dbReference>
<dbReference type="Gene3D" id="3.40.50.880">
    <property type="match status" value="1"/>
</dbReference>
<dbReference type="PANTHER" id="PTHR42695:SF5">
    <property type="entry name" value="GLUTAMINE AMIDOTRANSFERASE YLR126C-RELATED"/>
    <property type="match status" value="1"/>
</dbReference>
<dbReference type="InterPro" id="IPR017926">
    <property type="entry name" value="GATASE"/>
</dbReference>
<dbReference type="EC" id="6.3.5.2" evidence="2"/>
<feature type="domain" description="Glutamine amidotransferase" evidence="1">
    <location>
        <begin position="25"/>
        <end position="183"/>
    </location>
</feature>
<protein>
    <submittedName>
        <fullName evidence="2">GMP synthase (Glutamine-hydrolyzing)</fullName>
        <ecNumber evidence="2">6.3.5.2</ecNumber>
    </submittedName>
</protein>
<accession>A0ABV2N1L0</accession>
<evidence type="ECO:0000259" key="1">
    <source>
        <dbReference type="Pfam" id="PF00117"/>
    </source>
</evidence>
<dbReference type="RefSeq" id="WP_354196400.1">
    <property type="nucleotide sequence ID" value="NZ_JBEPML010000010.1"/>
</dbReference>
<dbReference type="Pfam" id="PF00117">
    <property type="entry name" value="GATase"/>
    <property type="match status" value="1"/>
</dbReference>
<proteinExistence type="predicted"/>
<name>A0ABV2N1L0_9HYPH</name>
<dbReference type="GO" id="GO:0003922">
    <property type="term" value="F:GMP synthase (glutamine-hydrolyzing) activity"/>
    <property type="evidence" value="ECO:0007669"/>
    <property type="project" value="UniProtKB-EC"/>
</dbReference>
<dbReference type="NCBIfam" id="NF005458">
    <property type="entry name" value="PRK07053.1"/>
    <property type="match status" value="1"/>
</dbReference>
<comment type="caution">
    <text evidence="2">The sequence shown here is derived from an EMBL/GenBank/DDBJ whole genome shotgun (WGS) entry which is preliminary data.</text>
</comment>
<dbReference type="InterPro" id="IPR044992">
    <property type="entry name" value="ChyE-like"/>
</dbReference>
<gene>
    <name evidence="2" type="ORF">ABID37_003168</name>
</gene>
<evidence type="ECO:0000313" key="3">
    <source>
        <dbReference type="Proteomes" id="UP001549076"/>
    </source>
</evidence>
<dbReference type="CDD" id="cd01741">
    <property type="entry name" value="GATase1_1"/>
    <property type="match status" value="1"/>
</dbReference>